<comment type="similarity">
    <text evidence="3 12">Belongs to the UbiA prenyltransferase family.</text>
</comment>
<keyword evidence="6 12" id="KW-0808">Transferase</keyword>
<dbReference type="NCBIfam" id="TIGR01474">
    <property type="entry name" value="ubiA_proteo"/>
    <property type="match status" value="1"/>
</dbReference>
<dbReference type="AlphaFoldDB" id="A0A251X4Z4"/>
<feature type="transmembrane region" description="Helical" evidence="12">
    <location>
        <begin position="141"/>
        <end position="159"/>
    </location>
</feature>
<dbReference type="InterPro" id="IPR039653">
    <property type="entry name" value="Prenyltransferase"/>
</dbReference>
<evidence type="ECO:0000313" key="14">
    <source>
        <dbReference type="EMBL" id="OUD12222.1"/>
    </source>
</evidence>
<evidence type="ECO:0000256" key="13">
    <source>
        <dbReference type="NCBIfam" id="TIGR01474"/>
    </source>
</evidence>
<evidence type="ECO:0000256" key="7">
    <source>
        <dbReference type="ARBA" id="ARBA00022688"/>
    </source>
</evidence>
<dbReference type="EC" id="2.5.1.39" evidence="12 13"/>
<comment type="caution">
    <text evidence="14">The sequence shown here is derived from an EMBL/GenBank/DDBJ whole genome shotgun (WGS) entry which is preliminary data.</text>
</comment>
<dbReference type="Gene3D" id="1.20.120.1780">
    <property type="entry name" value="UbiA prenyltransferase"/>
    <property type="match status" value="1"/>
</dbReference>
<evidence type="ECO:0000256" key="2">
    <source>
        <dbReference type="ARBA" id="ARBA00004141"/>
    </source>
</evidence>
<feature type="transmembrane region" description="Helical" evidence="12">
    <location>
        <begin position="88"/>
        <end position="107"/>
    </location>
</feature>
<proteinExistence type="inferred from homology"/>
<dbReference type="InterPro" id="IPR000537">
    <property type="entry name" value="UbiA_prenyltransferase"/>
</dbReference>
<dbReference type="InterPro" id="IPR044878">
    <property type="entry name" value="UbiA_sf"/>
</dbReference>
<evidence type="ECO:0000256" key="11">
    <source>
        <dbReference type="ARBA" id="ARBA00023136"/>
    </source>
</evidence>
<keyword evidence="8 12" id="KW-0812">Transmembrane</keyword>
<comment type="function">
    <text evidence="12">Catalyzes the prenylation of para-hydroxybenzoate (PHB) with an all-trans polyprenyl group. Mediates the second step in the final reaction sequence of ubiquinone-8 (UQ-8) biosynthesis, which is the condensation of the polyisoprenoid side chain with PHB, generating the first membrane-bound Q intermediate 3-octaprenyl-4-hydroxybenzoate.</text>
</comment>
<dbReference type="PANTHER" id="PTHR11048:SF28">
    <property type="entry name" value="4-HYDROXYBENZOATE POLYPRENYLTRANSFERASE, MITOCHONDRIAL"/>
    <property type="match status" value="1"/>
</dbReference>
<evidence type="ECO:0000256" key="5">
    <source>
        <dbReference type="ARBA" id="ARBA00022519"/>
    </source>
</evidence>
<dbReference type="FunFam" id="1.20.120.1780:FF:000001">
    <property type="entry name" value="4-hydroxybenzoate octaprenyltransferase"/>
    <property type="match status" value="1"/>
</dbReference>
<dbReference type="EMBL" id="MSLT01000023">
    <property type="protein sequence ID" value="OUD12222.1"/>
    <property type="molecule type" value="Genomic_DNA"/>
</dbReference>
<dbReference type="GO" id="GO:0008412">
    <property type="term" value="F:4-hydroxybenzoate polyprenyltransferase activity"/>
    <property type="evidence" value="ECO:0007669"/>
    <property type="project" value="UniProtKB-UniRule"/>
</dbReference>
<dbReference type="RefSeq" id="WP_086489152.1">
    <property type="nucleotide sequence ID" value="NZ_MSLT01000023.1"/>
</dbReference>
<evidence type="ECO:0000256" key="12">
    <source>
        <dbReference type="HAMAP-Rule" id="MF_01635"/>
    </source>
</evidence>
<evidence type="ECO:0000256" key="6">
    <source>
        <dbReference type="ARBA" id="ARBA00022679"/>
    </source>
</evidence>
<protein>
    <recommendedName>
        <fullName evidence="12 13">4-hydroxybenzoate octaprenyltransferase</fullName>
        <ecNumber evidence="12 13">2.5.1.39</ecNumber>
    </recommendedName>
    <alternativeName>
        <fullName evidence="12">4-HB polyprenyltransferase</fullName>
    </alternativeName>
</protein>
<dbReference type="FunFam" id="1.10.357.140:FF:000002">
    <property type="entry name" value="4-hydroxybenzoate octaprenyltransferase"/>
    <property type="match status" value="1"/>
</dbReference>
<dbReference type="Proteomes" id="UP000194798">
    <property type="component" value="Unassembled WGS sequence"/>
</dbReference>
<keyword evidence="10 12" id="KW-1133">Transmembrane helix</keyword>
<comment type="cofactor">
    <cofactor evidence="1 12">
        <name>Mg(2+)</name>
        <dbReference type="ChEBI" id="CHEBI:18420"/>
    </cofactor>
</comment>
<dbReference type="GO" id="GO:0006744">
    <property type="term" value="P:ubiquinone biosynthetic process"/>
    <property type="evidence" value="ECO:0007669"/>
    <property type="project" value="UniProtKB-UniRule"/>
</dbReference>
<dbReference type="InterPro" id="IPR006370">
    <property type="entry name" value="HB_polyprenyltransferase-like"/>
</dbReference>
<feature type="transmembrane region" description="Helical" evidence="12">
    <location>
        <begin position="266"/>
        <end position="286"/>
    </location>
</feature>
<feature type="transmembrane region" description="Helical" evidence="12">
    <location>
        <begin position="113"/>
        <end position="129"/>
    </location>
</feature>
<feature type="transmembrane region" description="Helical" evidence="12">
    <location>
        <begin position="234"/>
        <end position="254"/>
    </location>
</feature>
<dbReference type="OrthoDB" id="9782418at2"/>
<accession>A0A251X4Z4</accession>
<feature type="transmembrane region" description="Helical" evidence="12">
    <location>
        <begin position="165"/>
        <end position="186"/>
    </location>
</feature>
<dbReference type="Gene3D" id="1.10.357.140">
    <property type="entry name" value="UbiA prenyltransferase"/>
    <property type="match status" value="1"/>
</dbReference>
<keyword evidence="5 12" id="KW-0997">Cell inner membrane</keyword>
<evidence type="ECO:0000256" key="9">
    <source>
        <dbReference type="ARBA" id="ARBA00022842"/>
    </source>
</evidence>
<comment type="catalytic activity">
    <reaction evidence="12">
        <text>all-trans-octaprenyl diphosphate + 4-hydroxybenzoate = 4-hydroxy-3-(all-trans-octaprenyl)benzoate + diphosphate</text>
        <dbReference type="Rhea" id="RHEA:27782"/>
        <dbReference type="ChEBI" id="CHEBI:1617"/>
        <dbReference type="ChEBI" id="CHEBI:17879"/>
        <dbReference type="ChEBI" id="CHEBI:33019"/>
        <dbReference type="ChEBI" id="CHEBI:57711"/>
        <dbReference type="EC" id="2.5.1.39"/>
    </reaction>
</comment>
<keyword evidence="9 12" id="KW-0460">Magnesium</keyword>
<feature type="transmembrane region" description="Helical" evidence="12">
    <location>
        <begin position="20"/>
        <end position="37"/>
    </location>
</feature>
<dbReference type="Pfam" id="PF01040">
    <property type="entry name" value="UbiA"/>
    <property type="match status" value="1"/>
</dbReference>
<dbReference type="CDD" id="cd13959">
    <property type="entry name" value="PT_UbiA_COQ2"/>
    <property type="match status" value="1"/>
</dbReference>
<dbReference type="HAMAP" id="MF_01635">
    <property type="entry name" value="UbiA"/>
    <property type="match status" value="1"/>
</dbReference>
<dbReference type="GO" id="GO:0005886">
    <property type="term" value="C:plasma membrane"/>
    <property type="evidence" value="ECO:0007669"/>
    <property type="project" value="UniProtKB-SubCell"/>
</dbReference>
<reference evidence="14 15" key="1">
    <citation type="submission" date="2016-12" db="EMBL/GenBank/DDBJ databases">
        <title>Thioflexothrix psekupsii D3 genome sequencing and assembly.</title>
        <authorList>
            <person name="Fomenkov A."/>
            <person name="Vincze T."/>
            <person name="Grabovich M."/>
            <person name="Anton B.P."/>
            <person name="Dubinina G."/>
            <person name="Orlova M."/>
            <person name="Belousova E."/>
            <person name="Roberts R.J."/>
        </authorList>
    </citation>
    <scope>NUCLEOTIDE SEQUENCE [LARGE SCALE GENOMIC DNA]</scope>
    <source>
        <strain evidence="14">D3</strain>
    </source>
</reference>
<dbReference type="PROSITE" id="PS00943">
    <property type="entry name" value="UBIA"/>
    <property type="match status" value="1"/>
</dbReference>
<gene>
    <name evidence="12" type="primary">ubiA</name>
    <name evidence="14" type="ORF">TPSD3_13960</name>
</gene>
<keyword evidence="11 12" id="KW-0472">Membrane</keyword>
<evidence type="ECO:0000256" key="8">
    <source>
        <dbReference type="ARBA" id="ARBA00022692"/>
    </source>
</evidence>
<keyword evidence="4 12" id="KW-1003">Cell membrane</keyword>
<evidence type="ECO:0000313" key="15">
    <source>
        <dbReference type="Proteomes" id="UP000194798"/>
    </source>
</evidence>
<comment type="pathway">
    <text evidence="12">Cofactor biosynthesis; ubiquinone biosynthesis.</text>
</comment>
<dbReference type="InterPro" id="IPR030470">
    <property type="entry name" value="UbiA_prenylTrfase_CS"/>
</dbReference>
<evidence type="ECO:0000256" key="1">
    <source>
        <dbReference type="ARBA" id="ARBA00001946"/>
    </source>
</evidence>
<sequence length="290" mass="33516">MLKSNHWKEYLLLMRWHRPIGIYLLLWPTLWGLWVAAQGIPDMLVLFVFVAGVILMRSAGCVINDYADRDFDRHVKRTQDRPLTAGRISAREVLTLFLLLCALAFALVLLLNWFTILLSFVAVILAAIYPFTKRYTYWPQLFLGLAFSWAIPMAFAAQTGSVSLLAWWLLIINLLWTLAYDTLYAMTDREDDLKIGIKSTAILFANADRWIIALLQITVIILLLILGQMIAAHWVYYTALFFATLTFIYQQYLIRAREPAFCFQAFLNNHWTGALIFLGFLLHYLFTLSS</sequence>
<evidence type="ECO:0000256" key="3">
    <source>
        <dbReference type="ARBA" id="ARBA00005985"/>
    </source>
</evidence>
<dbReference type="UniPathway" id="UPA00232"/>
<evidence type="ECO:0000256" key="10">
    <source>
        <dbReference type="ARBA" id="ARBA00022989"/>
    </source>
</evidence>
<feature type="transmembrane region" description="Helical" evidence="12">
    <location>
        <begin position="207"/>
        <end position="228"/>
    </location>
</feature>
<feature type="transmembrane region" description="Helical" evidence="12">
    <location>
        <begin position="43"/>
        <end position="67"/>
    </location>
</feature>
<keyword evidence="15" id="KW-1185">Reference proteome</keyword>
<organism evidence="14 15">
    <name type="scientific">Thioflexithrix psekupsensis</name>
    <dbReference type="NCBI Taxonomy" id="1570016"/>
    <lineage>
        <taxon>Bacteria</taxon>
        <taxon>Pseudomonadati</taxon>
        <taxon>Pseudomonadota</taxon>
        <taxon>Gammaproteobacteria</taxon>
        <taxon>Thiotrichales</taxon>
        <taxon>Thioflexithrix</taxon>
    </lineage>
</organism>
<evidence type="ECO:0000256" key="4">
    <source>
        <dbReference type="ARBA" id="ARBA00022475"/>
    </source>
</evidence>
<comment type="subcellular location">
    <subcellularLocation>
        <location evidence="12">Cell inner membrane</location>
        <topology evidence="12">Multi-pass membrane protein</topology>
    </subcellularLocation>
    <subcellularLocation>
        <location evidence="2">Membrane</location>
        <topology evidence="2">Multi-pass membrane protein</topology>
    </subcellularLocation>
</comment>
<dbReference type="PANTHER" id="PTHR11048">
    <property type="entry name" value="PRENYLTRANSFERASES"/>
    <property type="match status" value="1"/>
</dbReference>
<keyword evidence="7 12" id="KW-0831">Ubiquinone biosynthesis</keyword>
<name>A0A251X4Z4_9GAMM</name>